<dbReference type="SUPFAM" id="SSF52172">
    <property type="entry name" value="CheY-like"/>
    <property type="match status" value="1"/>
</dbReference>
<dbReference type="RefSeq" id="WP_173764991.1">
    <property type="nucleotide sequence ID" value="NZ_CP048836.1"/>
</dbReference>
<dbReference type="PROSITE" id="PS51755">
    <property type="entry name" value="OMPR_PHOB"/>
    <property type="match status" value="1"/>
</dbReference>
<evidence type="ECO:0000256" key="3">
    <source>
        <dbReference type="ARBA" id="ARBA00023015"/>
    </source>
</evidence>
<keyword evidence="3" id="KW-0805">Transcription regulation</keyword>
<dbReference type="GO" id="GO:0006355">
    <property type="term" value="P:regulation of DNA-templated transcription"/>
    <property type="evidence" value="ECO:0007669"/>
    <property type="project" value="InterPro"/>
</dbReference>
<keyword evidence="2" id="KW-0902">Two-component regulatory system</keyword>
<reference evidence="10 11" key="1">
    <citation type="submission" date="2020-02" db="EMBL/GenBank/DDBJ databases">
        <title>Nitrogenibacter mangrovi gen. nov., sp. nov. isolated from mangrove sediment, a denitrifying betaproteobacterium.</title>
        <authorList>
            <person name="Liao H."/>
            <person name="Tian Y."/>
        </authorList>
    </citation>
    <scope>NUCLEOTIDE SEQUENCE [LARGE SCALE GENOMIC DNA]</scope>
    <source>
        <strain evidence="10 11">M9-3-2</strain>
    </source>
</reference>
<keyword evidence="1 6" id="KW-0597">Phosphoprotein</keyword>
<keyword evidence="5" id="KW-0804">Transcription</keyword>
<dbReference type="GO" id="GO:0000976">
    <property type="term" value="F:transcription cis-regulatory region binding"/>
    <property type="evidence" value="ECO:0007669"/>
    <property type="project" value="TreeGrafter"/>
</dbReference>
<dbReference type="InterPro" id="IPR036388">
    <property type="entry name" value="WH-like_DNA-bd_sf"/>
</dbReference>
<dbReference type="Proteomes" id="UP000501991">
    <property type="component" value="Chromosome"/>
</dbReference>
<evidence type="ECO:0000313" key="10">
    <source>
        <dbReference type="EMBL" id="QID17829.1"/>
    </source>
</evidence>
<evidence type="ECO:0000259" key="8">
    <source>
        <dbReference type="PROSITE" id="PS50110"/>
    </source>
</evidence>
<feature type="modified residue" description="4-aspartylphosphate" evidence="6">
    <location>
        <position position="51"/>
    </location>
</feature>
<dbReference type="Pfam" id="PF00486">
    <property type="entry name" value="Trans_reg_C"/>
    <property type="match status" value="1"/>
</dbReference>
<protein>
    <submittedName>
        <fullName evidence="10">Response regulator transcription factor</fullName>
    </submittedName>
</protein>
<dbReference type="EMBL" id="CP048836">
    <property type="protein sequence ID" value="QID17829.1"/>
    <property type="molecule type" value="Genomic_DNA"/>
</dbReference>
<dbReference type="AlphaFoldDB" id="A0A6C1B4A5"/>
<dbReference type="PANTHER" id="PTHR48111:SF76">
    <property type="entry name" value="TWO-COMPONENT RESPONSE REGULATOR"/>
    <property type="match status" value="1"/>
</dbReference>
<evidence type="ECO:0000256" key="2">
    <source>
        <dbReference type="ARBA" id="ARBA00023012"/>
    </source>
</evidence>
<dbReference type="FunFam" id="1.10.10.10:FF:000005">
    <property type="entry name" value="Two-component system response regulator"/>
    <property type="match status" value="1"/>
</dbReference>
<evidence type="ECO:0000256" key="6">
    <source>
        <dbReference type="PROSITE-ProRule" id="PRU00169"/>
    </source>
</evidence>
<feature type="domain" description="Response regulatory" evidence="8">
    <location>
        <begin position="2"/>
        <end position="116"/>
    </location>
</feature>
<accession>A0A6C1B4A5</accession>
<feature type="domain" description="OmpR/PhoB-type" evidence="9">
    <location>
        <begin position="127"/>
        <end position="225"/>
    </location>
</feature>
<evidence type="ECO:0000256" key="1">
    <source>
        <dbReference type="ARBA" id="ARBA00022553"/>
    </source>
</evidence>
<keyword evidence="4 7" id="KW-0238">DNA-binding</keyword>
<evidence type="ECO:0000256" key="7">
    <source>
        <dbReference type="PROSITE-ProRule" id="PRU01091"/>
    </source>
</evidence>
<evidence type="ECO:0000256" key="4">
    <source>
        <dbReference type="ARBA" id="ARBA00023125"/>
    </source>
</evidence>
<evidence type="ECO:0000256" key="5">
    <source>
        <dbReference type="ARBA" id="ARBA00023163"/>
    </source>
</evidence>
<dbReference type="GO" id="GO:0000156">
    <property type="term" value="F:phosphorelay response regulator activity"/>
    <property type="evidence" value="ECO:0007669"/>
    <property type="project" value="TreeGrafter"/>
</dbReference>
<dbReference type="Gene3D" id="6.10.250.690">
    <property type="match status" value="1"/>
</dbReference>
<feature type="DNA-binding region" description="OmpR/PhoB-type" evidence="7">
    <location>
        <begin position="127"/>
        <end position="225"/>
    </location>
</feature>
<dbReference type="Gene3D" id="1.10.10.10">
    <property type="entry name" value="Winged helix-like DNA-binding domain superfamily/Winged helix DNA-binding domain"/>
    <property type="match status" value="1"/>
</dbReference>
<dbReference type="Gene3D" id="3.40.50.2300">
    <property type="match status" value="1"/>
</dbReference>
<keyword evidence="11" id="KW-1185">Reference proteome</keyword>
<dbReference type="KEGG" id="azq:G3580_09350"/>
<evidence type="ECO:0000259" key="9">
    <source>
        <dbReference type="PROSITE" id="PS51755"/>
    </source>
</evidence>
<proteinExistence type="predicted"/>
<sequence length="225" mass="25120">MRVLLIEDDVHQAQFVRRGLTEAGHQVETSTDGRDGLFLAGSETFDMIVLDRMLPRVDGLTILRTLRASDIRTPIIVLSALAEVDERIEGLRAGGDDYLGKPFSIAELLARMEALQRRSAPPPGGEPTRLRVADLEMDLMRHSVARAGRPMALKPKEFKLLEYLMRHAGQVVSRTMLLEAVWDYHFDPGTNVIDVHISNLRGSLDIEGRPSLIQTVRGVGYRLEA</sequence>
<name>A0A6C1B4A5_9RHOO</name>
<gene>
    <name evidence="10" type="ORF">G3580_09350</name>
</gene>
<dbReference type="Pfam" id="PF00072">
    <property type="entry name" value="Response_reg"/>
    <property type="match status" value="1"/>
</dbReference>
<dbReference type="PROSITE" id="PS50110">
    <property type="entry name" value="RESPONSE_REGULATORY"/>
    <property type="match status" value="1"/>
</dbReference>
<evidence type="ECO:0000313" key="11">
    <source>
        <dbReference type="Proteomes" id="UP000501991"/>
    </source>
</evidence>
<dbReference type="InterPro" id="IPR001867">
    <property type="entry name" value="OmpR/PhoB-type_DNA-bd"/>
</dbReference>
<dbReference type="InterPro" id="IPR039420">
    <property type="entry name" value="WalR-like"/>
</dbReference>
<dbReference type="PANTHER" id="PTHR48111">
    <property type="entry name" value="REGULATOR OF RPOS"/>
    <property type="match status" value="1"/>
</dbReference>
<dbReference type="SMART" id="SM00448">
    <property type="entry name" value="REC"/>
    <property type="match status" value="1"/>
</dbReference>
<dbReference type="GO" id="GO:0005829">
    <property type="term" value="C:cytosol"/>
    <property type="evidence" value="ECO:0007669"/>
    <property type="project" value="TreeGrafter"/>
</dbReference>
<organism evidence="10 11">
    <name type="scientific">Nitrogeniibacter mangrovi</name>
    <dbReference type="NCBI Taxonomy" id="2016596"/>
    <lineage>
        <taxon>Bacteria</taxon>
        <taxon>Pseudomonadati</taxon>
        <taxon>Pseudomonadota</taxon>
        <taxon>Betaproteobacteria</taxon>
        <taxon>Rhodocyclales</taxon>
        <taxon>Zoogloeaceae</taxon>
        <taxon>Nitrogeniibacter</taxon>
    </lineage>
</organism>
<dbReference type="GO" id="GO:0032993">
    <property type="term" value="C:protein-DNA complex"/>
    <property type="evidence" value="ECO:0007669"/>
    <property type="project" value="TreeGrafter"/>
</dbReference>
<dbReference type="CDD" id="cd00383">
    <property type="entry name" value="trans_reg_C"/>
    <property type="match status" value="1"/>
</dbReference>
<dbReference type="InterPro" id="IPR011006">
    <property type="entry name" value="CheY-like_superfamily"/>
</dbReference>
<dbReference type="InterPro" id="IPR001789">
    <property type="entry name" value="Sig_transdc_resp-reg_receiver"/>
</dbReference>
<dbReference type="SMART" id="SM00862">
    <property type="entry name" value="Trans_reg_C"/>
    <property type="match status" value="1"/>
</dbReference>